<gene>
    <name evidence="4" type="ORF">BJI69_17315</name>
</gene>
<dbReference type="KEGG" id="lrz:BJI69_17315"/>
<keyword evidence="5" id="KW-1185">Reference proteome</keyword>
<evidence type="ECO:0000256" key="2">
    <source>
        <dbReference type="ARBA" id="ARBA00033743"/>
    </source>
</evidence>
<evidence type="ECO:0000256" key="1">
    <source>
        <dbReference type="ARBA" id="ARBA00033738"/>
    </source>
</evidence>
<evidence type="ECO:0000256" key="3">
    <source>
        <dbReference type="ARBA" id="ARBA00033787"/>
    </source>
</evidence>
<name>A0A0G9H2U2_9GAMM</name>
<dbReference type="PANTHER" id="PTHR37165:SF1">
    <property type="entry name" value="TYPE 1 ENCAPSULIN SHELL PROTEIN"/>
    <property type="match status" value="1"/>
</dbReference>
<dbReference type="OrthoDB" id="2922at2"/>
<evidence type="ECO:0000313" key="5">
    <source>
        <dbReference type="Proteomes" id="UP000182987"/>
    </source>
</evidence>
<dbReference type="Pfam" id="PF04454">
    <property type="entry name" value="Linocin_M18"/>
    <property type="match status" value="1"/>
</dbReference>
<dbReference type="Proteomes" id="UP000182987">
    <property type="component" value="Chromosome"/>
</dbReference>
<evidence type="ECO:0000313" key="4">
    <source>
        <dbReference type="EMBL" id="APG05488.1"/>
    </source>
</evidence>
<sequence length="265" mass="28358">MNNLFRELAPISGSAWEQIEDEATRTLKEYMAARRIVDVVGPRGYDYAGVGTGHARTIDTPSDGIQARQRQVAAMVELRVPFVLSRQDLDDVARGSNDPDLQPLKDAARQLAFAEDRAVFDGYAAAGIAGIRNTSSNASIALPADLTAYPVAVAQALNALRLAGVNGPYRLAIGAKAYADLNGATDEGYPVFRELHAMLDGGIVWAPAIEGGVLTTTRGGDFELHLGQDVSIGYDSHDANEVRLYLQETFTFLSLTTEASVSLTG</sequence>
<dbReference type="EMBL" id="CP017480">
    <property type="protein sequence ID" value="APG05488.1"/>
    <property type="molecule type" value="Genomic_DNA"/>
</dbReference>
<dbReference type="InterPro" id="IPR007544">
    <property type="entry name" value="ENCAP"/>
</dbReference>
<dbReference type="NCBIfam" id="NF041155">
    <property type="entry name" value="encap_f1"/>
    <property type="match status" value="1"/>
</dbReference>
<dbReference type="PIRSF" id="PIRSF019254">
    <property type="entry name" value="CFP29"/>
    <property type="match status" value="1"/>
</dbReference>
<reference evidence="5" key="1">
    <citation type="submission" date="2016-09" db="EMBL/GenBank/DDBJ databases">
        <authorList>
            <person name="Lysoe E."/>
        </authorList>
    </citation>
    <scope>NUCLEOTIDE SEQUENCE [LARGE SCALE GENOMIC DNA]</scope>
    <source>
        <strain evidence="5">LJ96T</strain>
    </source>
</reference>
<accession>A0A0G9H2U2</accession>
<comment type="similarity">
    <text evidence="2">Belongs to the encapsulin family. Family 1 subfamily.</text>
</comment>
<dbReference type="STRING" id="1440763.BJI69_17315"/>
<dbReference type="PATRIC" id="fig|1440763.5.peg.3921"/>
<organism evidence="4 5">
    <name type="scientific">Luteibacter rhizovicinus DSM 16549</name>
    <dbReference type="NCBI Taxonomy" id="1440763"/>
    <lineage>
        <taxon>Bacteria</taxon>
        <taxon>Pseudomonadati</taxon>
        <taxon>Pseudomonadota</taxon>
        <taxon>Gammaproteobacteria</taxon>
        <taxon>Lysobacterales</taxon>
        <taxon>Rhodanobacteraceae</taxon>
        <taxon>Luteibacter</taxon>
    </lineage>
</organism>
<dbReference type="Gene3D" id="3.30.2320.10">
    <property type="entry name" value="hypothetical protein PF0899 domain"/>
    <property type="match status" value="1"/>
</dbReference>
<dbReference type="Gene3D" id="3.30.2400.30">
    <property type="match status" value="1"/>
</dbReference>
<dbReference type="GO" id="GO:0140737">
    <property type="term" value="C:encapsulin nanocompartment"/>
    <property type="evidence" value="ECO:0007669"/>
    <property type="project" value="UniProtKB-SubCell"/>
</dbReference>
<dbReference type="AlphaFoldDB" id="A0A0G9H2U2"/>
<comment type="subcellular location">
    <subcellularLocation>
        <location evidence="1">Encapsulin nanocompartment</location>
    </subcellularLocation>
</comment>
<dbReference type="PANTHER" id="PTHR37165">
    <property type="entry name" value="PEPTIDASE U56 FAMILY"/>
    <property type="match status" value="1"/>
</dbReference>
<dbReference type="RefSeq" id="WP_046969294.1">
    <property type="nucleotide sequence ID" value="NZ_CP017480.1"/>
</dbReference>
<proteinExistence type="inferred from homology"/>
<protein>
    <submittedName>
        <fullName evidence="4">Bacteriocin</fullName>
    </submittedName>
</protein>
<keyword evidence="3" id="KW-1284">Encapsulin nanocompartment</keyword>
<dbReference type="InterPro" id="IPR051429">
    <property type="entry name" value="Encapsulin_nc"/>
</dbReference>